<organism evidence="1 2">
    <name type="scientific">Bacteroides thetaiotaomicron</name>
    <dbReference type="NCBI Taxonomy" id="818"/>
    <lineage>
        <taxon>Bacteria</taxon>
        <taxon>Pseudomonadati</taxon>
        <taxon>Bacteroidota</taxon>
        <taxon>Bacteroidia</taxon>
        <taxon>Bacteroidales</taxon>
        <taxon>Bacteroidaceae</taxon>
        <taxon>Bacteroides</taxon>
    </lineage>
</organism>
<dbReference type="EMBL" id="JAQNVG010000150">
    <property type="protein sequence ID" value="MDC2239691.1"/>
    <property type="molecule type" value="Genomic_DNA"/>
</dbReference>
<feature type="non-terminal residue" evidence="1">
    <location>
        <position position="1"/>
    </location>
</feature>
<accession>A0AAP3SMU2</accession>
<dbReference type="AlphaFoldDB" id="A0AAP3SMU2"/>
<dbReference type="Proteomes" id="UP001217776">
    <property type="component" value="Unassembled WGS sequence"/>
</dbReference>
<name>A0AAP3SMU2_BACT4</name>
<evidence type="ECO:0000313" key="1">
    <source>
        <dbReference type="EMBL" id="MDC2239691.1"/>
    </source>
</evidence>
<evidence type="ECO:0000313" key="2">
    <source>
        <dbReference type="Proteomes" id="UP001217776"/>
    </source>
</evidence>
<reference evidence="1" key="1">
    <citation type="submission" date="2022-10" db="EMBL/GenBank/DDBJ databases">
        <title>Human gut microbiome strain richness.</title>
        <authorList>
            <person name="Chen-Liaw A."/>
        </authorList>
    </citation>
    <scope>NUCLEOTIDE SEQUENCE</scope>
    <source>
        <strain evidence="1">1001283st1_A3_1001283B150304_161114</strain>
    </source>
</reference>
<gene>
    <name evidence="1" type="ORF">PO127_28555</name>
</gene>
<protein>
    <submittedName>
        <fullName evidence="1">Uncharacterized protein</fullName>
    </submittedName>
</protein>
<proteinExistence type="predicted"/>
<sequence length="115" mass="13876">NTIKRHDNPYCTSRADCHDGDTASLWKHRNDTSVVELEESEWYDENGNHIYYDRKLIRYLEKTARKNNSCSQKQTEGSEPFDESRWYDENGNHLYYDRKIIWQQQKGNARKTPRM</sequence>
<comment type="caution">
    <text evidence="1">The sequence shown here is derived from an EMBL/GenBank/DDBJ whole genome shotgun (WGS) entry which is preliminary data.</text>
</comment>